<dbReference type="InterPro" id="IPR055408">
    <property type="entry name" value="HEAT_MROH2B-like"/>
</dbReference>
<dbReference type="Proteomes" id="UP001153714">
    <property type="component" value="Chromosome 12"/>
</dbReference>
<accession>A0A9N9W9D6</accession>
<dbReference type="InterPro" id="IPR056282">
    <property type="entry name" value="MROH2B-like_N_HEAT"/>
</dbReference>
<gene>
    <name evidence="6" type="ORF">DIATSA_LOCUS2740</name>
</gene>
<dbReference type="Pfam" id="PF21047">
    <property type="entry name" value="HEAT_Maestro"/>
    <property type="match status" value="1"/>
</dbReference>
<keyword evidence="7" id="KW-1185">Reference proteome</keyword>
<evidence type="ECO:0000259" key="4">
    <source>
        <dbReference type="Pfam" id="PF23221"/>
    </source>
</evidence>
<evidence type="ECO:0000259" key="3">
    <source>
        <dbReference type="Pfam" id="PF23210"/>
    </source>
</evidence>
<dbReference type="InterPro" id="IPR011989">
    <property type="entry name" value="ARM-like"/>
</dbReference>
<organism evidence="6 7">
    <name type="scientific">Diatraea saccharalis</name>
    <name type="common">sugarcane borer</name>
    <dbReference type="NCBI Taxonomy" id="40085"/>
    <lineage>
        <taxon>Eukaryota</taxon>
        <taxon>Metazoa</taxon>
        <taxon>Ecdysozoa</taxon>
        <taxon>Arthropoda</taxon>
        <taxon>Hexapoda</taxon>
        <taxon>Insecta</taxon>
        <taxon>Pterygota</taxon>
        <taxon>Neoptera</taxon>
        <taxon>Endopterygota</taxon>
        <taxon>Lepidoptera</taxon>
        <taxon>Glossata</taxon>
        <taxon>Ditrysia</taxon>
        <taxon>Pyraloidea</taxon>
        <taxon>Crambidae</taxon>
        <taxon>Crambinae</taxon>
        <taxon>Diatraea</taxon>
    </lineage>
</organism>
<sequence length="1755" mass="197128">MSAKSDILKDTVTILINAAGDNDNAVNNVVIKSMTKVANIYPNEVIEIFCEFYKNTVKVNTTQLGNLVKVLEQTCVNQVKKLQESVATELVNSMLRAMSENPQYEPTVQLGASSVLVAIGHEHLDLVLRLLINQLSPASVPHYTIAHTLGTLAAVNTHAVVPHVKEILGKMLPLLTLVRNDAVKQAFAYAFGHFAVAVSEQIGDNVENGDITSIKENFVTEFSIIFDVLYNQWLPSNEPKVSESVLEALGPITRLISERQFNETVNKFILSLLSLYRKPAINFYYISQCISYLLSPSPLNPKLTLNDSVINSINHVLFNLIVLEPDYDQPHTVKNHFEVLRCFDHMAEQFSDQTIESLLHQCKNNQEKDRMKAVVILTHLTTSSQVFTENYSTKFISILKVMTTMEQGLKMKKLLVKAIVGLVYRNCVVSPEDFIMVEFIIKNCGCEAAANASKQEVMELHDTCKSSLVLMCNTVTSVRTQLRSLLLTALTVEDFTPSLSTVSLCLTSLLQNNSDVSIDDQKEKPPEVQYTPDLVFARCITYIADPEQTERNKNLLVFLEEYSGDVHKNLKNSWTVEIQRLLKYVEKIESKEQWHDMLLVLLVSAVEQVNNNKWVENISQLIASQILSKKQPPIIKGVSLQYLAILACHMSNAAVVENILKIILFALKSIPLDSVDYVSKAIGIASRQHGEFVLNELDATYKDNESKRHSKIFNFLSSRNSKNDAELGVVKYAVITSYGKVASECLDVHVLARLGDNVTSILYEILKSNPPFDLCKVTVTTLYHISKALYPAAHHNVALRNRWQLLNAVLEQIYNPNLEKRNVELYPIIVKASKALTKLQKGILPEERNTIVRVFFSSIFEELSSFKKKYEIEGNGAKNDLLAKTLNDSLTLLHQLIKELIIQSTCLSTIDDLVGLITEWFRHENDEIRTASVLILQVIFDSYLKNVKLNYETPSKFGQMGYLLGLVVPGVSDTNFAVRLTTIDCIKLIIQIQDLYEGHTIENDDQCMAKLTALQNNVLTNDLNMISDYCVVLCETILPKIPHHHTMQFIESLLENYDNQELLNVGISAVLDAFLTKKGQDLYQNVERIVEVMLKTMDVIGDDASWRLMKPLTSLARQHSNAVTAILLGQRIPFKQCVLLCWRHLAQDENLGSLIVDNFLRLMTSIELYEDPYHITDNHIAALQPLTLVSALGEMLQEETMDQICVSKFADMFTVLYTTVACYIEAEPPAYCLPANKSQERLGYVPNRDSIKLSPAKITVHTFNSFLERAGCQKIPQTRTKRFASTFIGRTAKLWNSLPDSLFPDKYNLGLFKSRVKEACSLCLSVEHGDSSTTLLELAPILGGALSRSCPQHLARLVARAATYARSPLPPQRAAALALLADLLNYRRPHLTQKKNDWWLSTTTGSDLDRSADGNRCSDTVERYVETNYNAPTYLEKIDDEFHVDSAPAGPFTVQCNENEVLIETVLATLTTGWKDEDARVRATCMRGAANVARLSPVHRTRALPAALTALSHGVDAQYAKSISDNVPLAAIQSLTRLLSETDQIDKDFERELLSISQKIRPFMNTDCDQLRESSIRLFGVIAERISDPLVDQAITSLPCFLLHLCDINPAVVRASKFTLKRVFKIFNVKKSNDLVQTHLLDEGRLYLEEFLAALVRQMGEEMPSSVPRCLQACVNYLHCGQEHMKPRPPLLLGLLYAELYRIREKTFEEVDLDPDVTRSARTRLLQLVKDSNPQVRQNAALALANVCLVAALDA</sequence>
<evidence type="ECO:0000256" key="1">
    <source>
        <dbReference type="ARBA" id="ARBA00022737"/>
    </source>
</evidence>
<feature type="domain" description="MROH2B-like HEAT-repeats" evidence="3">
    <location>
        <begin position="259"/>
        <end position="901"/>
    </location>
</feature>
<dbReference type="InterPro" id="IPR045206">
    <property type="entry name" value="Maestro_heat-like_prot"/>
</dbReference>
<dbReference type="PANTHER" id="PTHR23120">
    <property type="entry name" value="MAESTRO-RELATED HEAT DOMAIN-CONTAINING"/>
    <property type="match status" value="1"/>
</dbReference>
<dbReference type="OrthoDB" id="1884734at2759"/>
<feature type="domain" description="Maestro-like HEAT-repeats" evidence="2">
    <location>
        <begin position="940"/>
        <end position="1151"/>
    </location>
</feature>
<evidence type="ECO:0008006" key="8">
    <source>
        <dbReference type="Google" id="ProtNLM"/>
    </source>
</evidence>
<reference evidence="6" key="2">
    <citation type="submission" date="2022-10" db="EMBL/GenBank/DDBJ databases">
        <authorList>
            <consortium name="ENA_rothamsted_submissions"/>
            <consortium name="culmorum"/>
            <person name="King R."/>
        </authorList>
    </citation>
    <scope>NUCLEOTIDE SEQUENCE</scope>
</reference>
<dbReference type="InterPro" id="IPR016024">
    <property type="entry name" value="ARM-type_fold"/>
</dbReference>
<evidence type="ECO:0000259" key="2">
    <source>
        <dbReference type="Pfam" id="PF21047"/>
    </source>
</evidence>
<evidence type="ECO:0000313" key="6">
    <source>
        <dbReference type="EMBL" id="CAG9784663.1"/>
    </source>
</evidence>
<evidence type="ECO:0000313" key="7">
    <source>
        <dbReference type="Proteomes" id="UP001153714"/>
    </source>
</evidence>
<dbReference type="InterPro" id="IPR048465">
    <property type="entry name" value="Maestro-like_HEAT"/>
</dbReference>
<protein>
    <recommendedName>
        <fullName evidence="8">Maestro heat-like repeat-containing protein family member 1</fullName>
    </recommendedName>
</protein>
<reference evidence="6" key="1">
    <citation type="submission" date="2021-12" db="EMBL/GenBank/DDBJ databases">
        <authorList>
            <person name="King R."/>
        </authorList>
    </citation>
    <scope>NUCLEOTIDE SEQUENCE</scope>
</reference>
<dbReference type="Pfam" id="PF23227">
    <property type="entry name" value="HEAT_MROH2B_C"/>
    <property type="match status" value="1"/>
</dbReference>
<dbReference type="InterPro" id="IPR055406">
    <property type="entry name" value="HEAT_Maestro"/>
</dbReference>
<dbReference type="EMBL" id="OU893343">
    <property type="protein sequence ID" value="CAG9784663.1"/>
    <property type="molecule type" value="Genomic_DNA"/>
</dbReference>
<dbReference type="GO" id="GO:0005737">
    <property type="term" value="C:cytoplasm"/>
    <property type="evidence" value="ECO:0007669"/>
    <property type="project" value="TreeGrafter"/>
</dbReference>
<dbReference type="Pfam" id="PF23221">
    <property type="entry name" value="HEAT_MROH2B_1st"/>
    <property type="match status" value="1"/>
</dbReference>
<dbReference type="Pfam" id="PF23210">
    <property type="entry name" value="HEAT_Maestro_2"/>
    <property type="match status" value="1"/>
</dbReference>
<keyword evidence="1" id="KW-0677">Repeat</keyword>
<dbReference type="SUPFAM" id="SSF48371">
    <property type="entry name" value="ARM repeat"/>
    <property type="match status" value="2"/>
</dbReference>
<proteinExistence type="predicted"/>
<feature type="domain" description="MROH2B-like N-terminal HEAT-repeats" evidence="4">
    <location>
        <begin position="35"/>
        <end position="253"/>
    </location>
</feature>
<feature type="domain" description="Maestro/Maestro-like HEAT-repeats" evidence="5">
    <location>
        <begin position="1466"/>
        <end position="1746"/>
    </location>
</feature>
<dbReference type="Gene3D" id="1.25.10.10">
    <property type="entry name" value="Leucine-rich Repeat Variant"/>
    <property type="match status" value="2"/>
</dbReference>
<name>A0A9N9W9D6_9NEOP</name>
<dbReference type="PANTHER" id="PTHR23120:SF0">
    <property type="entry name" value="MAESTRO HEAT-LIKE REPEAT FAMILY MEMBER 1"/>
    <property type="match status" value="1"/>
</dbReference>
<evidence type="ECO:0000259" key="5">
    <source>
        <dbReference type="Pfam" id="PF23227"/>
    </source>
</evidence>